<sequence length="127" mass="14299">MIRFNTGQKPPRMPHDARESTVNPRYRWLPGQPASTATSAATRATPTTHPIACVELRPSDNSDAPAVHAEVFMLYVNRVNQSVFCLFHVLVESHPQMTQYPAKPCQVHVLRSSGIGIRSRLHQKVFR</sequence>
<accession>A0ABR1VA88</accession>
<name>A0ABR1VA88_9PEZI</name>
<feature type="compositionally biased region" description="Low complexity" evidence="1">
    <location>
        <begin position="33"/>
        <end position="46"/>
    </location>
</feature>
<dbReference type="EMBL" id="JAQQWM010000004">
    <property type="protein sequence ID" value="KAK8068130.1"/>
    <property type="molecule type" value="Genomic_DNA"/>
</dbReference>
<organism evidence="2 3">
    <name type="scientific">Apiospora saccharicola</name>
    <dbReference type="NCBI Taxonomy" id="335842"/>
    <lineage>
        <taxon>Eukaryota</taxon>
        <taxon>Fungi</taxon>
        <taxon>Dikarya</taxon>
        <taxon>Ascomycota</taxon>
        <taxon>Pezizomycotina</taxon>
        <taxon>Sordariomycetes</taxon>
        <taxon>Xylariomycetidae</taxon>
        <taxon>Amphisphaeriales</taxon>
        <taxon>Apiosporaceae</taxon>
        <taxon>Apiospora</taxon>
    </lineage>
</organism>
<feature type="region of interest" description="Disordered" evidence="1">
    <location>
        <begin position="1"/>
        <end position="46"/>
    </location>
</feature>
<keyword evidence="3" id="KW-1185">Reference proteome</keyword>
<proteinExistence type="predicted"/>
<reference evidence="2 3" key="1">
    <citation type="submission" date="2023-01" db="EMBL/GenBank/DDBJ databases">
        <title>Analysis of 21 Apiospora genomes using comparative genomics revels a genus with tremendous synthesis potential of carbohydrate active enzymes and secondary metabolites.</title>
        <authorList>
            <person name="Sorensen T."/>
        </authorList>
    </citation>
    <scope>NUCLEOTIDE SEQUENCE [LARGE SCALE GENOMIC DNA]</scope>
    <source>
        <strain evidence="2 3">CBS 83171</strain>
    </source>
</reference>
<gene>
    <name evidence="2" type="ORF">PG996_007242</name>
</gene>
<protein>
    <submittedName>
        <fullName evidence="2">Uncharacterized protein</fullName>
    </submittedName>
</protein>
<comment type="caution">
    <text evidence="2">The sequence shown here is derived from an EMBL/GenBank/DDBJ whole genome shotgun (WGS) entry which is preliminary data.</text>
</comment>
<dbReference type="Proteomes" id="UP001446871">
    <property type="component" value="Unassembled WGS sequence"/>
</dbReference>
<evidence type="ECO:0000313" key="2">
    <source>
        <dbReference type="EMBL" id="KAK8068130.1"/>
    </source>
</evidence>
<evidence type="ECO:0000256" key="1">
    <source>
        <dbReference type="SAM" id="MobiDB-lite"/>
    </source>
</evidence>
<evidence type="ECO:0000313" key="3">
    <source>
        <dbReference type="Proteomes" id="UP001446871"/>
    </source>
</evidence>